<gene>
    <name evidence="2" type="ORF">CLOSTMETH_00155</name>
</gene>
<name>C0E8L0_9FIRM</name>
<comment type="caution">
    <text evidence="2">The sequence shown here is derived from an EMBL/GenBank/DDBJ whole genome shotgun (WGS) entry which is preliminary data.</text>
</comment>
<accession>C0E8L0</accession>
<dbReference type="PROSITE" id="PS51257">
    <property type="entry name" value="PROKAR_LIPOPROTEIN"/>
    <property type="match status" value="1"/>
</dbReference>
<sequence>MIAMKKKLFVILCMVFALLLGGCSGTEGAKVEMKNPILSEFVQNKEDYGITDVLSDDPARKVTRYYRSISGIEVINDYFDVSTAENGTVLEIKKTVEKTNPLDDAEKLIDSFSHYQDKITESVYSSENSEYISEVRQNKAFFIIDGEVTPILLVDVVYQFEYYSDMKILCFNMLDGAQIDYEEMNNIQYLPSEYPST</sequence>
<reference evidence="2 3" key="2">
    <citation type="submission" date="2009-02" db="EMBL/GenBank/DDBJ databases">
        <title>Draft genome sequence of Clostridium methylpentosum (DSM 5476).</title>
        <authorList>
            <person name="Sudarsanam P."/>
            <person name="Ley R."/>
            <person name="Guruge J."/>
            <person name="Turnbaugh P.J."/>
            <person name="Mahowald M."/>
            <person name="Liep D."/>
            <person name="Gordon J."/>
        </authorList>
    </citation>
    <scope>NUCLEOTIDE SEQUENCE [LARGE SCALE GENOMIC DNA]</scope>
    <source>
        <strain evidence="2 3">DSM 5476</strain>
    </source>
</reference>
<dbReference type="HOGENOM" id="CLU_1382032_0_0_9"/>
<dbReference type="Proteomes" id="UP000003340">
    <property type="component" value="Unassembled WGS sequence"/>
</dbReference>
<reference evidence="2 3" key="1">
    <citation type="submission" date="2009-01" db="EMBL/GenBank/DDBJ databases">
        <authorList>
            <person name="Fulton L."/>
            <person name="Clifton S."/>
            <person name="Fulton B."/>
            <person name="Xu J."/>
            <person name="Minx P."/>
            <person name="Pepin K.H."/>
            <person name="Johnson M."/>
            <person name="Bhonagiri V."/>
            <person name="Nash W.E."/>
            <person name="Mardis E.R."/>
            <person name="Wilson R.K."/>
        </authorList>
    </citation>
    <scope>NUCLEOTIDE SEQUENCE [LARGE SCALE GENOMIC DNA]</scope>
    <source>
        <strain evidence="2 3">DSM 5476</strain>
    </source>
</reference>
<feature type="chain" id="PRO_5002896015" description="GerMN domain-containing protein" evidence="1">
    <location>
        <begin position="30"/>
        <end position="197"/>
    </location>
</feature>
<evidence type="ECO:0000256" key="1">
    <source>
        <dbReference type="SAM" id="SignalP"/>
    </source>
</evidence>
<dbReference type="AlphaFoldDB" id="C0E8L0"/>
<keyword evidence="3" id="KW-1185">Reference proteome</keyword>
<evidence type="ECO:0000313" key="3">
    <source>
        <dbReference type="Proteomes" id="UP000003340"/>
    </source>
</evidence>
<feature type="signal peptide" evidence="1">
    <location>
        <begin position="1"/>
        <end position="29"/>
    </location>
</feature>
<evidence type="ECO:0000313" key="2">
    <source>
        <dbReference type="EMBL" id="EEG32219.1"/>
    </source>
</evidence>
<organism evidence="2 3">
    <name type="scientific">[Clostridium] methylpentosum DSM 5476</name>
    <dbReference type="NCBI Taxonomy" id="537013"/>
    <lineage>
        <taxon>Bacteria</taxon>
        <taxon>Bacillati</taxon>
        <taxon>Bacillota</taxon>
        <taxon>Clostridia</taxon>
        <taxon>Eubacteriales</taxon>
        <taxon>Oscillospiraceae</taxon>
        <taxon>Oscillospiraceae incertae sedis</taxon>
    </lineage>
</organism>
<evidence type="ECO:0008006" key="4">
    <source>
        <dbReference type="Google" id="ProtNLM"/>
    </source>
</evidence>
<proteinExistence type="predicted"/>
<keyword evidence="1" id="KW-0732">Signal</keyword>
<dbReference type="STRING" id="537013.CLOSTMETH_00155"/>
<dbReference type="EMBL" id="ACEC01000007">
    <property type="protein sequence ID" value="EEG32219.1"/>
    <property type="molecule type" value="Genomic_DNA"/>
</dbReference>
<protein>
    <recommendedName>
        <fullName evidence="4">GerMN domain-containing protein</fullName>
    </recommendedName>
</protein>